<evidence type="ECO:0000256" key="2">
    <source>
        <dbReference type="ARBA" id="ARBA00022829"/>
    </source>
</evidence>
<dbReference type="OrthoDB" id="190265at2759"/>
<dbReference type="GO" id="GO:0051604">
    <property type="term" value="P:protein maturation"/>
    <property type="evidence" value="ECO:0007669"/>
    <property type="project" value="InterPro"/>
</dbReference>
<gene>
    <name evidence="4" type="ORF">DLAC_02371</name>
</gene>
<dbReference type="PANTHER" id="PTHR12377">
    <property type="entry name" value="CYTOSOLIC IRON-SULFUR ASSEMBLY COMPONENT 2B-RELATED"/>
    <property type="match status" value="1"/>
</dbReference>
<dbReference type="InterPro" id="IPR038765">
    <property type="entry name" value="Papain-like_cys_pep_sf"/>
</dbReference>
<dbReference type="Proteomes" id="UP000076078">
    <property type="component" value="Unassembled WGS sequence"/>
</dbReference>
<dbReference type="SMART" id="SM00645">
    <property type="entry name" value="Pept_C1"/>
    <property type="match status" value="1"/>
</dbReference>
<evidence type="ECO:0000256" key="1">
    <source>
        <dbReference type="ARBA" id="ARBA00010381"/>
    </source>
</evidence>
<dbReference type="FunFam" id="3.30.300.130:FF:000005">
    <property type="entry name" value="Mitotic spindle-associated mmxd complex subunit"/>
    <property type="match status" value="1"/>
</dbReference>
<dbReference type="AlphaFoldDB" id="A0A152A4S8"/>
<keyword evidence="5" id="KW-1185">Reference proteome</keyword>
<dbReference type="EMBL" id="LODT01000011">
    <property type="protein sequence ID" value="KYR01252.1"/>
    <property type="molecule type" value="Genomic_DNA"/>
</dbReference>
<dbReference type="InterPro" id="IPR034904">
    <property type="entry name" value="FSCA_dom_sf"/>
</dbReference>
<name>A0A152A4S8_TIELA</name>
<evidence type="ECO:0000313" key="4">
    <source>
        <dbReference type="EMBL" id="KYR01252.1"/>
    </source>
</evidence>
<dbReference type="Pfam" id="PF00112">
    <property type="entry name" value="Peptidase_C1"/>
    <property type="match status" value="1"/>
</dbReference>
<dbReference type="InterPro" id="IPR039796">
    <property type="entry name" value="MIP18"/>
</dbReference>
<dbReference type="PROSITE" id="PS00640">
    <property type="entry name" value="THIOL_PROTEASE_ASN"/>
    <property type="match status" value="1"/>
</dbReference>
<dbReference type="InterPro" id="IPR000668">
    <property type="entry name" value="Peptidase_C1A_C"/>
</dbReference>
<dbReference type="GO" id="GO:0008234">
    <property type="term" value="F:cysteine-type peptidase activity"/>
    <property type="evidence" value="ECO:0007669"/>
    <property type="project" value="InterPro"/>
</dbReference>
<dbReference type="GO" id="GO:0007059">
    <property type="term" value="P:chromosome segregation"/>
    <property type="evidence" value="ECO:0007669"/>
    <property type="project" value="UniProtKB-KW"/>
</dbReference>
<protein>
    <submittedName>
        <fullName evidence="4">Cathepsin Z</fullName>
    </submittedName>
</protein>
<dbReference type="SUPFAM" id="SSF54001">
    <property type="entry name" value="Cysteine proteinases"/>
    <property type="match status" value="1"/>
</dbReference>
<reference evidence="4 5" key="1">
    <citation type="submission" date="2015-12" db="EMBL/GenBank/DDBJ databases">
        <title>Dictyostelia acquired genes for synthesis and detection of signals that induce cell-type specialization by lateral gene transfer from prokaryotes.</title>
        <authorList>
            <person name="Gloeckner G."/>
            <person name="Schaap P."/>
        </authorList>
    </citation>
    <scope>NUCLEOTIDE SEQUENCE [LARGE SCALE GENOMIC DNA]</scope>
    <source>
        <strain evidence="4 5">TK</strain>
    </source>
</reference>
<dbReference type="Gene3D" id="3.30.300.130">
    <property type="entry name" value="Fe-S cluster assembly (FSCA)"/>
    <property type="match status" value="1"/>
</dbReference>
<dbReference type="InParanoid" id="A0A152A4S8"/>
<evidence type="ECO:0000313" key="5">
    <source>
        <dbReference type="Proteomes" id="UP000076078"/>
    </source>
</evidence>
<evidence type="ECO:0000259" key="3">
    <source>
        <dbReference type="SMART" id="SM00645"/>
    </source>
</evidence>
<sequence>MSISDNPNPLIYNTNNFEQDNKFLYNERFTQDEESVDEFDEMEIFDLIRHINDPEHPLSLEQLNVVRIENININIEKSYIKIFFTPTVPHCSMANLIGLSLKEKLNRSLPKRFKVDVIVTPGSHSSESSVNKQLNDKERVSAALDTTRMSKITISLLLISLIAINFVAAIKINTQLEQNINRDRGCYKKSEKEFKEIIKSPQPKDYIKSGDLPLNWDWRNVSGVNYLTIDRNQHIPQYCGSCWSFATTSSLSDRVNIQRGSVWPQFNAAPQQLINCDGGGTCDGGDPAEAMSWIAQNHLVDETCAPYQATNGLACNPRCKTCNPDGTCQQITNYRNITVLETGKVTGAKDIMAEVYARGPVACSIDATNALEAYTSGIFEEFKLVPVPNHIVSIVGWGYSEQAQKSYWIVRNSWGAYYGMTGYFQIVQGDFWNNLGIELDCVWGVPSNPFN</sequence>
<dbReference type="PANTHER" id="PTHR12377:SF0">
    <property type="entry name" value="CYTOSOLIC IRON-SULFUR ASSEMBLY COMPONENT 2B"/>
    <property type="match status" value="1"/>
</dbReference>
<dbReference type="SUPFAM" id="SSF117916">
    <property type="entry name" value="Fe-S cluster assembly (FSCA) domain-like"/>
    <property type="match status" value="1"/>
</dbReference>
<feature type="domain" description="Peptidase C1A papain C-terminal" evidence="3">
    <location>
        <begin position="212"/>
        <end position="445"/>
    </location>
</feature>
<dbReference type="InterPro" id="IPR025661">
    <property type="entry name" value="Pept_asp_AS"/>
</dbReference>
<dbReference type="Gene3D" id="6.10.250.1280">
    <property type="match status" value="1"/>
</dbReference>
<dbReference type="FunCoup" id="A0A152A4S8">
    <property type="interactions" value="14"/>
</dbReference>
<accession>A0A152A4S8</accession>
<comment type="similarity">
    <text evidence="1">Belongs to the MIP18 family.</text>
</comment>
<dbReference type="Pfam" id="PF01883">
    <property type="entry name" value="FeS_assembly_P"/>
    <property type="match status" value="1"/>
</dbReference>
<proteinExistence type="inferred from homology"/>
<dbReference type="PRINTS" id="PR00705">
    <property type="entry name" value="PAPAIN"/>
</dbReference>
<dbReference type="GO" id="GO:0006508">
    <property type="term" value="P:proteolysis"/>
    <property type="evidence" value="ECO:0007669"/>
    <property type="project" value="InterPro"/>
</dbReference>
<comment type="caution">
    <text evidence="4">The sequence shown here is derived from an EMBL/GenBank/DDBJ whole genome shotgun (WGS) entry which is preliminary data.</text>
</comment>
<organism evidence="4 5">
    <name type="scientific">Tieghemostelium lacteum</name>
    <name type="common">Slime mold</name>
    <name type="synonym">Dictyostelium lacteum</name>
    <dbReference type="NCBI Taxonomy" id="361077"/>
    <lineage>
        <taxon>Eukaryota</taxon>
        <taxon>Amoebozoa</taxon>
        <taxon>Evosea</taxon>
        <taxon>Eumycetozoa</taxon>
        <taxon>Dictyostelia</taxon>
        <taxon>Dictyosteliales</taxon>
        <taxon>Raperosteliaceae</taxon>
        <taxon>Tieghemostelium</taxon>
    </lineage>
</organism>
<dbReference type="InterPro" id="IPR002744">
    <property type="entry name" value="MIP18-like"/>
</dbReference>
<dbReference type="GO" id="GO:1990229">
    <property type="term" value="C:iron-sulfur cluster assembly complex"/>
    <property type="evidence" value="ECO:0007669"/>
    <property type="project" value="UniProtKB-ARBA"/>
</dbReference>
<dbReference type="STRING" id="361077.A0A152A4S8"/>
<dbReference type="Gene3D" id="3.90.70.10">
    <property type="entry name" value="Cysteine proteinases"/>
    <property type="match status" value="1"/>
</dbReference>
<dbReference type="FunFam" id="3.90.70.10:FF:000117">
    <property type="entry name" value="Probable papain cysteine protease"/>
    <property type="match status" value="1"/>
</dbReference>
<keyword evidence="2" id="KW-0159">Chromosome partition</keyword>
<dbReference type="GO" id="GO:0140535">
    <property type="term" value="C:intracellular protein-containing complex"/>
    <property type="evidence" value="ECO:0007669"/>
    <property type="project" value="UniProtKB-ARBA"/>
</dbReference>